<evidence type="ECO:0000256" key="3">
    <source>
        <dbReference type="ARBA" id="ARBA00023295"/>
    </source>
</evidence>
<dbReference type="InterPro" id="IPR001362">
    <property type="entry name" value="Glyco_hydro_32"/>
</dbReference>
<dbReference type="CDD" id="cd18622">
    <property type="entry name" value="GH32_Inu-like"/>
    <property type="match status" value="1"/>
</dbReference>
<dbReference type="PANTHER" id="PTHR42800:SF1">
    <property type="entry name" value="EXOINULINASE INUD (AFU_ORTHOLOGUE AFUA_5G00480)"/>
    <property type="match status" value="1"/>
</dbReference>
<feature type="domain" description="Glycosyl hydrolase family 32 N-terminal" evidence="5">
    <location>
        <begin position="51"/>
        <end position="366"/>
    </location>
</feature>
<keyword evidence="8" id="KW-1185">Reference proteome</keyword>
<comment type="caution">
    <text evidence="7">The sequence shown here is derived from an EMBL/GenBank/DDBJ whole genome shotgun (WGS) entry which is preliminary data.</text>
</comment>
<dbReference type="SUPFAM" id="SSF49899">
    <property type="entry name" value="Concanavalin A-like lectins/glucanases"/>
    <property type="match status" value="1"/>
</dbReference>
<evidence type="ECO:0000259" key="6">
    <source>
        <dbReference type="Pfam" id="PF08244"/>
    </source>
</evidence>
<accession>A0ABV9N2G3</accession>
<dbReference type="Pfam" id="PF08244">
    <property type="entry name" value="Glyco_hydro_32C"/>
    <property type="match status" value="1"/>
</dbReference>
<dbReference type="InterPro" id="IPR013189">
    <property type="entry name" value="Glyco_hydro_32_C"/>
</dbReference>
<dbReference type="PROSITE" id="PS51257">
    <property type="entry name" value="PROKAR_LIPOPROTEIN"/>
    <property type="match status" value="1"/>
</dbReference>
<evidence type="ECO:0000256" key="1">
    <source>
        <dbReference type="ARBA" id="ARBA00009902"/>
    </source>
</evidence>
<dbReference type="GO" id="GO:0016787">
    <property type="term" value="F:hydrolase activity"/>
    <property type="evidence" value="ECO:0007669"/>
    <property type="project" value="UniProtKB-KW"/>
</dbReference>
<evidence type="ECO:0000256" key="4">
    <source>
        <dbReference type="RuleBase" id="RU362110"/>
    </source>
</evidence>
<dbReference type="SMART" id="SM00640">
    <property type="entry name" value="Glyco_32"/>
    <property type="match status" value="1"/>
</dbReference>
<feature type="domain" description="Glycosyl hydrolase family 32 C-terminal" evidence="6">
    <location>
        <begin position="402"/>
        <end position="531"/>
    </location>
</feature>
<comment type="similarity">
    <text evidence="1 4">Belongs to the glycosyl hydrolase 32 family.</text>
</comment>
<keyword evidence="2 4" id="KW-0378">Hydrolase</keyword>
<gene>
    <name evidence="7" type="ORF">ACFO5O_09035</name>
</gene>
<evidence type="ECO:0000313" key="7">
    <source>
        <dbReference type="EMBL" id="MFC4722466.1"/>
    </source>
</evidence>
<dbReference type="InterPro" id="IPR023296">
    <property type="entry name" value="Glyco_hydro_beta-prop_sf"/>
</dbReference>
<dbReference type="Gene3D" id="2.115.10.20">
    <property type="entry name" value="Glycosyl hydrolase domain, family 43"/>
    <property type="match status" value="1"/>
</dbReference>
<dbReference type="InterPro" id="IPR013148">
    <property type="entry name" value="Glyco_hydro_32_N"/>
</dbReference>
<keyword evidence="3 4" id="KW-0326">Glycosidase</keyword>
<name>A0ABV9N2G3_9FLAO</name>
<organism evidence="7 8">
    <name type="scientific">Geojedonia litorea</name>
    <dbReference type="NCBI Taxonomy" id="1268269"/>
    <lineage>
        <taxon>Bacteria</taxon>
        <taxon>Pseudomonadati</taxon>
        <taxon>Bacteroidota</taxon>
        <taxon>Flavobacteriia</taxon>
        <taxon>Flavobacteriales</taxon>
        <taxon>Flavobacteriaceae</taxon>
        <taxon>Geojedonia</taxon>
    </lineage>
</organism>
<dbReference type="RefSeq" id="WP_387962999.1">
    <property type="nucleotide sequence ID" value="NZ_JBHSGP010000014.1"/>
</dbReference>
<sequence length="536" mass="61376">MKISNNSLKLEWTLLSLLIIMIYACNDSNKNKTVEMSLNTIEEQLYRPNFHFTPKANWMNDPNGMFYLNGKYHLYFQYYPEDNVWGPMHWGHAISEDLIKWKEQPIALYPDSLGYIFSGSAVVDKNNTSGFGDDGKTPVVAIFTYHDIDGERAGAIDFQSQAIAYSLDEGQTWTKYEGNPVIPNPGIKDFRDPKVYWDEIRGHWLMVLATYEKSFFYSSPNLKDWELLSDFGETVGEHGGVWECPDIFPMNVEGTNETKWVLIQSLNPGHINGGSGTQYFVGDFDGKNFVLDPSFAKDLDQVETKWLDFGRDNYAGVTWSNIPKSDGRTLFIGWMSNWDYARDVPTTTWRSAMTIARELSLKKVNGSYMLFSEPVSELDAYKNLVREETNINFNKEFTIIANKTKAIDKTIIEIELSNLQKDRYRFSLENDEGEVVDFGIDNIKNYYFIDRTASGDLSFSEKFADKISIAPFDDLQDTIQLQILIDKTSIEVFYNQGQTVLTEIFFPSSPLKTLKLTPANNLKAVIKKLVVSELEL</sequence>
<dbReference type="Gene3D" id="2.60.120.560">
    <property type="entry name" value="Exo-inulinase, domain 1"/>
    <property type="match status" value="1"/>
</dbReference>
<dbReference type="SUPFAM" id="SSF75005">
    <property type="entry name" value="Arabinanase/levansucrase/invertase"/>
    <property type="match status" value="1"/>
</dbReference>
<evidence type="ECO:0000313" key="8">
    <source>
        <dbReference type="Proteomes" id="UP001595953"/>
    </source>
</evidence>
<evidence type="ECO:0000259" key="5">
    <source>
        <dbReference type="Pfam" id="PF00251"/>
    </source>
</evidence>
<dbReference type="PANTHER" id="PTHR42800">
    <property type="entry name" value="EXOINULINASE INUD (AFU_ORTHOLOGUE AFUA_5G00480)"/>
    <property type="match status" value="1"/>
</dbReference>
<dbReference type="PROSITE" id="PS00609">
    <property type="entry name" value="GLYCOSYL_HYDROL_F32"/>
    <property type="match status" value="1"/>
</dbReference>
<dbReference type="InterPro" id="IPR013320">
    <property type="entry name" value="ConA-like_dom_sf"/>
</dbReference>
<dbReference type="Proteomes" id="UP001595953">
    <property type="component" value="Unassembled WGS sequence"/>
</dbReference>
<dbReference type="Pfam" id="PF00251">
    <property type="entry name" value="Glyco_hydro_32N"/>
    <property type="match status" value="1"/>
</dbReference>
<proteinExistence type="inferred from homology"/>
<dbReference type="InterPro" id="IPR018053">
    <property type="entry name" value="Glyco_hydro_32_AS"/>
</dbReference>
<evidence type="ECO:0000256" key="2">
    <source>
        <dbReference type="ARBA" id="ARBA00022801"/>
    </source>
</evidence>
<protein>
    <submittedName>
        <fullName evidence="7">Glycoside hydrolase family 32 protein</fullName>
    </submittedName>
</protein>
<reference evidence="8" key="1">
    <citation type="journal article" date="2019" name="Int. J. Syst. Evol. Microbiol.">
        <title>The Global Catalogue of Microorganisms (GCM) 10K type strain sequencing project: providing services to taxonomists for standard genome sequencing and annotation.</title>
        <authorList>
            <consortium name="The Broad Institute Genomics Platform"/>
            <consortium name="The Broad Institute Genome Sequencing Center for Infectious Disease"/>
            <person name="Wu L."/>
            <person name="Ma J."/>
        </authorList>
    </citation>
    <scope>NUCLEOTIDE SEQUENCE [LARGE SCALE GENOMIC DNA]</scope>
    <source>
        <strain evidence="8">CCUG 63682</strain>
    </source>
</reference>
<dbReference type="EMBL" id="JBHSGP010000014">
    <property type="protein sequence ID" value="MFC4722466.1"/>
    <property type="molecule type" value="Genomic_DNA"/>
</dbReference>